<evidence type="ECO:0000313" key="3">
    <source>
        <dbReference type="EMBL" id="KAG5275298.1"/>
    </source>
</evidence>
<evidence type="ECO:0000256" key="1">
    <source>
        <dbReference type="SAM" id="MobiDB-lite"/>
    </source>
</evidence>
<dbReference type="Pfam" id="PF00855">
    <property type="entry name" value="PWWP"/>
    <property type="match status" value="1"/>
</dbReference>
<protein>
    <recommendedName>
        <fullName evidence="2">PWWP domain-containing protein</fullName>
    </recommendedName>
</protein>
<keyword evidence="4" id="KW-1185">Reference proteome</keyword>
<proteinExistence type="predicted"/>
<dbReference type="EMBL" id="JADWDJ010000010">
    <property type="protein sequence ID" value="KAG5275298.1"/>
    <property type="molecule type" value="Genomic_DNA"/>
</dbReference>
<dbReference type="PROSITE" id="PS50812">
    <property type="entry name" value="PWWP"/>
    <property type="match status" value="1"/>
</dbReference>
<name>A0AAV6GJ97_9TELE</name>
<dbReference type="AlphaFoldDB" id="A0AAV6GJ97"/>
<feature type="compositionally biased region" description="Basic and acidic residues" evidence="1">
    <location>
        <begin position="252"/>
        <end position="274"/>
    </location>
</feature>
<feature type="region of interest" description="Disordered" evidence="1">
    <location>
        <begin position="231"/>
        <end position="444"/>
    </location>
</feature>
<reference evidence="3" key="1">
    <citation type="submission" date="2020-10" db="EMBL/GenBank/DDBJ databases">
        <title>Chromosome-scale genome assembly of the Allis shad, Alosa alosa.</title>
        <authorList>
            <person name="Margot Z."/>
            <person name="Christophe K."/>
            <person name="Cabau C."/>
            <person name="Louis A."/>
            <person name="Berthelot C."/>
            <person name="Parey E."/>
            <person name="Roest Crollius H."/>
            <person name="Montfort J."/>
            <person name="Robinson-Rechavi M."/>
            <person name="Bucao C."/>
            <person name="Bouchez O."/>
            <person name="Gislard M."/>
            <person name="Lluch J."/>
            <person name="Milhes M."/>
            <person name="Lampietro C."/>
            <person name="Lopez Roques C."/>
            <person name="Donnadieu C."/>
            <person name="Braasch I."/>
            <person name="Desvignes T."/>
            <person name="Postlethwait J."/>
            <person name="Bobe J."/>
            <person name="Guiguen Y."/>
        </authorList>
    </citation>
    <scope>NUCLEOTIDE SEQUENCE</scope>
    <source>
        <strain evidence="3">M-15738</strain>
        <tissue evidence="3">Blood</tissue>
    </source>
</reference>
<feature type="compositionally biased region" description="Polar residues" evidence="1">
    <location>
        <begin position="334"/>
        <end position="346"/>
    </location>
</feature>
<dbReference type="FunFam" id="2.30.30.140:FF:000008">
    <property type="entry name" value="Bromodomain containing 1, isoform CRA_b"/>
    <property type="match status" value="1"/>
</dbReference>
<dbReference type="SMART" id="SM00293">
    <property type="entry name" value="PWWP"/>
    <property type="match status" value="1"/>
</dbReference>
<feature type="compositionally biased region" description="Acidic residues" evidence="1">
    <location>
        <begin position="58"/>
        <end position="70"/>
    </location>
</feature>
<dbReference type="Proteomes" id="UP000823561">
    <property type="component" value="Chromosome 10"/>
</dbReference>
<feature type="region of interest" description="Disordered" evidence="1">
    <location>
        <begin position="39"/>
        <end position="211"/>
    </location>
</feature>
<feature type="compositionally biased region" description="Low complexity" evidence="1">
    <location>
        <begin position="127"/>
        <end position="164"/>
    </location>
</feature>
<gene>
    <name evidence="3" type="ORF">AALO_G00145840</name>
</gene>
<accession>A0AAV6GJ97</accession>
<dbReference type="Gene3D" id="2.30.30.140">
    <property type="match status" value="1"/>
</dbReference>
<feature type="domain" description="PWWP" evidence="2">
    <location>
        <begin position="450"/>
        <end position="527"/>
    </location>
</feature>
<feature type="compositionally biased region" description="Basic and acidic residues" evidence="1">
    <location>
        <begin position="71"/>
        <end position="82"/>
    </location>
</feature>
<organism evidence="3 4">
    <name type="scientific">Alosa alosa</name>
    <name type="common">allis shad</name>
    <dbReference type="NCBI Taxonomy" id="278164"/>
    <lineage>
        <taxon>Eukaryota</taxon>
        <taxon>Metazoa</taxon>
        <taxon>Chordata</taxon>
        <taxon>Craniata</taxon>
        <taxon>Vertebrata</taxon>
        <taxon>Euteleostomi</taxon>
        <taxon>Actinopterygii</taxon>
        <taxon>Neopterygii</taxon>
        <taxon>Teleostei</taxon>
        <taxon>Clupei</taxon>
        <taxon>Clupeiformes</taxon>
        <taxon>Clupeoidei</taxon>
        <taxon>Clupeidae</taxon>
        <taxon>Alosa</taxon>
    </lineage>
</organism>
<comment type="caution">
    <text evidence="3">The sequence shown here is derived from an EMBL/GenBank/DDBJ whole genome shotgun (WGS) entry which is preliminary data.</text>
</comment>
<dbReference type="InterPro" id="IPR000313">
    <property type="entry name" value="PWWP_dom"/>
</dbReference>
<evidence type="ECO:0000259" key="2">
    <source>
        <dbReference type="PROSITE" id="PS50812"/>
    </source>
</evidence>
<sequence>MAKQVMGTFFKKETGTLTLCGGRTKRIRLLRREVNSLRHKLSHRRRLPTPLCTSPLKEEDEEQDQEQEEAEAGREAKSKEEYATIPSQTPENHKPKTPPPTTPSCPASSPLPGDAPPLAPSLGPESTGTHTPGTHTGTRTAGRPEGTDTAGTPTGTHTQGTRLAARSRGRGRRRVEGQGVGSDKAETPQAEVGETPNLPEGGENGLPYSTVPSVATVMGVGRRTSVLFKKAKNGARQRKAEPVGLVNGGGVEKGHMEHAPDRPERFHSEPEPVSKAEPPTEPVSKAEPPTEPVSKGDPPTEPVSKAEPPTEPVSKAEPPTEPVPSSPRHLRSRGPSSDSESQNTHTPVPAPALAPQTHKPTLDLDTHTHTHTPFKDSALTNGCKKHRDDSPDSLESGTHTHETHSSPPPKRSRGKPALSKAPAADLENGDIGTGEGLLESHEGEEEDLAPLHLVWAKCRGYPSYPAMMVDPCMPREGLLHNGVPIPVPPREVLKLGEQRQAECEDKLFLVLFFDTKRTWQWLPRDKLHRLGLDDAVDKLRLVEGKKPNVRKSVHTAYSRAIAHLSHVRGNANFSPSSYI</sequence>
<dbReference type="SUPFAM" id="SSF63748">
    <property type="entry name" value="Tudor/PWWP/MBT"/>
    <property type="match status" value="1"/>
</dbReference>
<evidence type="ECO:0000313" key="4">
    <source>
        <dbReference type="Proteomes" id="UP000823561"/>
    </source>
</evidence>